<keyword evidence="1" id="KW-0472">Membrane</keyword>
<dbReference type="Pfam" id="PF10694">
    <property type="entry name" value="DUF2500"/>
    <property type="match status" value="1"/>
</dbReference>
<dbReference type="AlphaFoldDB" id="R6JV34"/>
<dbReference type="InterPro" id="IPR019635">
    <property type="entry name" value="DUF2500"/>
</dbReference>
<name>R6JV34_9FIRM</name>
<proteinExistence type="predicted"/>
<evidence type="ECO:0000256" key="1">
    <source>
        <dbReference type="SAM" id="Phobius"/>
    </source>
</evidence>
<reference evidence="2" key="1">
    <citation type="submission" date="2012-11" db="EMBL/GenBank/DDBJ databases">
        <title>Dependencies among metagenomic species, viruses, plasmids and units of genetic variation.</title>
        <authorList>
            <person name="Nielsen H.B."/>
            <person name="Almeida M."/>
            <person name="Juncker A.S."/>
            <person name="Rasmussen S."/>
            <person name="Li J."/>
            <person name="Sunagawa S."/>
            <person name="Plichta D."/>
            <person name="Gautier L."/>
            <person name="Le Chatelier E."/>
            <person name="Peletier E."/>
            <person name="Bonde I."/>
            <person name="Nielsen T."/>
            <person name="Manichanh C."/>
            <person name="Arumugam M."/>
            <person name="Batto J."/>
            <person name="Santos M.B.Q.D."/>
            <person name="Blom N."/>
            <person name="Borruel N."/>
            <person name="Burgdorf K.S."/>
            <person name="Boumezbeur F."/>
            <person name="Casellas F."/>
            <person name="Dore J."/>
            <person name="Guarner F."/>
            <person name="Hansen T."/>
            <person name="Hildebrand F."/>
            <person name="Kaas R.S."/>
            <person name="Kennedy S."/>
            <person name="Kristiansen K."/>
            <person name="Kultima J.R."/>
            <person name="Leonard P."/>
            <person name="Levenez F."/>
            <person name="Lund O."/>
            <person name="Moumen B."/>
            <person name="Le Paslier D."/>
            <person name="Pons N."/>
            <person name="Pedersen O."/>
            <person name="Prifti E."/>
            <person name="Qin J."/>
            <person name="Raes J."/>
            <person name="Tap J."/>
            <person name="Tims S."/>
            <person name="Ussery D.W."/>
            <person name="Yamada T."/>
            <person name="MetaHit consortium"/>
            <person name="Renault P."/>
            <person name="Sicheritz-Ponten T."/>
            <person name="Bork P."/>
            <person name="Wang J."/>
            <person name="Brunak S."/>
            <person name="Ehrlich S.D."/>
        </authorList>
    </citation>
    <scope>NUCLEOTIDE SEQUENCE [LARGE SCALE GENOMIC DNA]</scope>
</reference>
<gene>
    <name evidence="2" type="ORF">BN486_01856</name>
</gene>
<dbReference type="EMBL" id="CBDY010000069">
    <property type="protein sequence ID" value="CDB61636.1"/>
    <property type="molecule type" value="Genomic_DNA"/>
</dbReference>
<evidence type="ECO:0000313" key="2">
    <source>
        <dbReference type="EMBL" id="CDB61636.1"/>
    </source>
</evidence>
<evidence type="ECO:0000313" key="3">
    <source>
        <dbReference type="Proteomes" id="UP000018009"/>
    </source>
</evidence>
<dbReference type="Proteomes" id="UP000018009">
    <property type="component" value="Unassembled WGS sequence"/>
</dbReference>
<protein>
    <submittedName>
        <fullName evidence="2">Uncharacterized protein</fullName>
    </submittedName>
</protein>
<keyword evidence="1" id="KW-0812">Transmembrane</keyword>
<organism evidence="2 3">
    <name type="scientific">[Clostridium] clostridioforme CAG:132</name>
    <dbReference type="NCBI Taxonomy" id="1263065"/>
    <lineage>
        <taxon>Bacteria</taxon>
        <taxon>Bacillati</taxon>
        <taxon>Bacillota</taxon>
        <taxon>Clostridia</taxon>
        <taxon>Lachnospirales</taxon>
        <taxon>Lachnospiraceae</taxon>
        <taxon>Enterocloster</taxon>
    </lineage>
</organism>
<feature type="transmembrane region" description="Helical" evidence="1">
    <location>
        <begin position="6"/>
        <end position="32"/>
    </location>
</feature>
<keyword evidence="1" id="KW-1133">Transmembrane helix</keyword>
<dbReference type="Gene3D" id="2.40.50.660">
    <property type="match status" value="1"/>
</dbReference>
<sequence length="102" mass="11311">MYMDSFFWGGGFEIMFTLVFVIIIGVFVVTAVKGLSQWNKNNQSPRLSVTASVVSKRTNVSHHSHLNAGDATGTHGYHSTTSTSYYATFQVESGDRRERTEG</sequence>
<comment type="caution">
    <text evidence="2">The sequence shown here is derived from an EMBL/GenBank/DDBJ whole genome shotgun (WGS) entry which is preliminary data.</text>
</comment>
<accession>R6JV34</accession>